<keyword evidence="2" id="KW-1185">Reference proteome</keyword>
<organism evidence="1 2">
    <name type="scientific">Nostoc commune NIES-4072</name>
    <dbReference type="NCBI Taxonomy" id="2005467"/>
    <lineage>
        <taxon>Bacteria</taxon>
        <taxon>Bacillati</taxon>
        <taxon>Cyanobacteriota</taxon>
        <taxon>Cyanophyceae</taxon>
        <taxon>Nostocales</taxon>
        <taxon>Nostocaceae</taxon>
        <taxon>Nostoc</taxon>
    </lineage>
</organism>
<dbReference type="RefSeq" id="WP_109007811.1">
    <property type="nucleotide sequence ID" value="NZ_BDUD01000001.1"/>
</dbReference>
<name>A0A2R5FGC2_NOSCO</name>
<dbReference type="OrthoDB" id="197283at2"/>
<dbReference type="Proteomes" id="UP000245124">
    <property type="component" value="Unassembled WGS sequence"/>
</dbReference>
<proteinExistence type="predicted"/>
<gene>
    <name evidence="1" type="ORF">NIES4072_13030</name>
</gene>
<dbReference type="EMBL" id="BDUD01000001">
    <property type="protein sequence ID" value="GBG17642.1"/>
    <property type="molecule type" value="Genomic_DNA"/>
</dbReference>
<reference evidence="1 2" key="1">
    <citation type="submission" date="2017-06" db="EMBL/GenBank/DDBJ databases">
        <title>Genome sequencing of cyanobaciteial culture collection at National Institute for Environmental Studies (NIES).</title>
        <authorList>
            <person name="Hirose Y."/>
            <person name="Shimura Y."/>
            <person name="Fujisawa T."/>
            <person name="Nakamura Y."/>
            <person name="Kawachi M."/>
        </authorList>
    </citation>
    <scope>NUCLEOTIDE SEQUENCE [LARGE SCALE GENOMIC DNA]</scope>
    <source>
        <strain evidence="1 2">NIES-4072</strain>
    </source>
</reference>
<dbReference type="AlphaFoldDB" id="A0A2R5FGC2"/>
<protein>
    <recommendedName>
        <fullName evidence="3">Addiction module antitoxin</fullName>
    </recommendedName>
</protein>
<sequence>MQSDNAVSIRFSDEFEQELYRLSKRFRNIRSDVQPIIEQLQQRNFVGDRIAGIGEEYIVYKVRVRNSNIQKGKSAGYRLIYQVESPTSILLLTIYSKSDREDIGANEIREIVADFSSESG</sequence>
<comment type="caution">
    <text evidence="1">The sequence shown here is derived from an EMBL/GenBank/DDBJ whole genome shotgun (WGS) entry which is preliminary data.</text>
</comment>
<evidence type="ECO:0000313" key="1">
    <source>
        <dbReference type="EMBL" id="GBG17642.1"/>
    </source>
</evidence>
<evidence type="ECO:0008006" key="3">
    <source>
        <dbReference type="Google" id="ProtNLM"/>
    </source>
</evidence>
<evidence type="ECO:0000313" key="2">
    <source>
        <dbReference type="Proteomes" id="UP000245124"/>
    </source>
</evidence>
<accession>A0A2R5FGC2</accession>